<evidence type="ECO:0000313" key="1">
    <source>
        <dbReference type="EMBL" id="AGB17216.1"/>
    </source>
</evidence>
<protein>
    <submittedName>
        <fullName evidence="1">Uncharacterized protein</fullName>
    </submittedName>
</protein>
<keyword evidence="2" id="KW-1185">Reference proteome</keyword>
<dbReference type="EMBL" id="CP003050">
    <property type="protein sequence ID" value="AGB17216.1"/>
    <property type="molecule type" value="Genomic_DNA"/>
</dbReference>
<dbReference type="KEGG" id="hru:Halru_2639"/>
<dbReference type="HOGENOM" id="CLU_3394492_0_0_2"/>
<dbReference type="Proteomes" id="UP000010846">
    <property type="component" value="Chromosome"/>
</dbReference>
<sequence>MVDELATPGCAVTERQHGWVDRRFVVGSTDE</sequence>
<reference evidence="1" key="1">
    <citation type="submission" date="2011-09" db="EMBL/GenBank/DDBJ databases">
        <title>Complete sequence of Halovivax ruber XH-70.</title>
        <authorList>
            <consortium name="US DOE Joint Genome Institute"/>
            <person name="Lucas S."/>
            <person name="Han J."/>
            <person name="Lapidus A."/>
            <person name="Cheng J.-F."/>
            <person name="Goodwin L."/>
            <person name="Pitluck S."/>
            <person name="Peters L."/>
            <person name="Mikhailova N."/>
            <person name="Davenport K."/>
            <person name="Detter J.C."/>
            <person name="Han C."/>
            <person name="Tapia R."/>
            <person name="Land M."/>
            <person name="Hauser L."/>
            <person name="Kyrpides N."/>
            <person name="Ivanova N."/>
            <person name="Pagani I."/>
            <person name="Sproer C."/>
            <person name="Anderson I."/>
            <person name="Woyke T."/>
        </authorList>
    </citation>
    <scope>NUCLEOTIDE SEQUENCE</scope>
    <source>
        <strain evidence="1">XH-70</strain>
    </source>
</reference>
<organism evidence="1 2">
    <name type="scientific">Halovivax ruber (strain DSM 18193 / JCM 13892 / XH-70)</name>
    <dbReference type="NCBI Taxonomy" id="797302"/>
    <lineage>
        <taxon>Archaea</taxon>
        <taxon>Methanobacteriati</taxon>
        <taxon>Methanobacteriota</taxon>
        <taxon>Stenosarchaea group</taxon>
        <taxon>Halobacteria</taxon>
        <taxon>Halobacteriales</taxon>
        <taxon>Natrialbaceae</taxon>
        <taxon>Halovivax</taxon>
    </lineage>
</organism>
<gene>
    <name evidence="1" type="ordered locus">Halru_2639</name>
</gene>
<dbReference type="STRING" id="797302.Halru_2639"/>
<evidence type="ECO:0000313" key="2">
    <source>
        <dbReference type="Proteomes" id="UP000010846"/>
    </source>
</evidence>
<name>L0IG63_HALRX</name>
<dbReference type="AlphaFoldDB" id="L0IG63"/>
<accession>L0IG63</accession>
<proteinExistence type="predicted"/>